<dbReference type="EMBL" id="JNFF01000072">
    <property type="protein sequence ID" value="KEQ29562.1"/>
    <property type="molecule type" value="Genomic_DNA"/>
</dbReference>
<protein>
    <recommendedName>
        <fullName evidence="4">ATPase</fullName>
    </recommendedName>
</protein>
<dbReference type="Proteomes" id="UP000028007">
    <property type="component" value="Unassembled WGS sequence"/>
</dbReference>
<keyword evidence="1" id="KW-0472">Membrane</keyword>
<evidence type="ECO:0000313" key="2">
    <source>
        <dbReference type="EMBL" id="KEQ29562.1"/>
    </source>
</evidence>
<evidence type="ECO:0008006" key="4">
    <source>
        <dbReference type="Google" id="ProtNLM"/>
    </source>
</evidence>
<evidence type="ECO:0000256" key="1">
    <source>
        <dbReference type="SAM" id="Phobius"/>
    </source>
</evidence>
<gene>
    <name evidence="2" type="ORF">N180_04160</name>
</gene>
<sequence>MKKTLPKWKGFFMPKNSKKKNTARNIQYIRYLNTSLVFWPPDWIRSGKYKNYAHHHLTSGPATALPHHLQIHRLVRKNLTIMIALFIIAISVFIYMIYVLIKPEKF</sequence>
<name>A0A081PFT9_9SPHI</name>
<keyword evidence="1" id="KW-0812">Transmembrane</keyword>
<dbReference type="Pfam" id="PF09604">
    <property type="entry name" value="Potass_KdpF"/>
    <property type="match status" value="1"/>
</dbReference>
<dbReference type="AlphaFoldDB" id="A0A081PFT9"/>
<dbReference type="InterPro" id="IPR011726">
    <property type="entry name" value="KdpF"/>
</dbReference>
<evidence type="ECO:0000313" key="3">
    <source>
        <dbReference type="Proteomes" id="UP000028007"/>
    </source>
</evidence>
<organism evidence="2 3">
    <name type="scientific">Pedobacter antarcticus 4BY</name>
    <dbReference type="NCBI Taxonomy" id="1358423"/>
    <lineage>
        <taxon>Bacteria</taxon>
        <taxon>Pseudomonadati</taxon>
        <taxon>Bacteroidota</taxon>
        <taxon>Sphingobacteriia</taxon>
        <taxon>Sphingobacteriales</taxon>
        <taxon>Sphingobacteriaceae</taxon>
        <taxon>Pedobacter</taxon>
    </lineage>
</organism>
<dbReference type="GO" id="GO:0008556">
    <property type="term" value="F:P-type potassium transmembrane transporter activity"/>
    <property type="evidence" value="ECO:0007669"/>
    <property type="project" value="InterPro"/>
</dbReference>
<feature type="transmembrane region" description="Helical" evidence="1">
    <location>
        <begin position="79"/>
        <end position="101"/>
    </location>
</feature>
<keyword evidence="3" id="KW-1185">Reference proteome</keyword>
<accession>A0A081PFT9</accession>
<dbReference type="GO" id="GO:0005886">
    <property type="term" value="C:plasma membrane"/>
    <property type="evidence" value="ECO:0007669"/>
    <property type="project" value="InterPro"/>
</dbReference>
<keyword evidence="1" id="KW-1133">Transmembrane helix</keyword>
<proteinExistence type="predicted"/>
<comment type="caution">
    <text evidence="2">The sequence shown here is derived from an EMBL/GenBank/DDBJ whole genome shotgun (WGS) entry which is preliminary data.</text>
</comment>
<reference evidence="2 3" key="1">
    <citation type="journal article" date="1992" name="Int. J. Syst. Bacteriol.">
        <title>Sphingobacterium antarcticus sp. nov. a Psychrotrophic Bacterium from the Soils of Schirmacher Oasis, Antarctica.</title>
        <authorList>
            <person name="Shivaji S."/>
            <person name="Ray M.K."/>
            <person name="Rao N.S."/>
            <person name="Saiserr L."/>
            <person name="Jagannadham M.V."/>
            <person name="Kumar G.S."/>
            <person name="Reddy G."/>
            <person name="Bhargava P.M."/>
        </authorList>
    </citation>
    <scope>NUCLEOTIDE SEQUENCE [LARGE SCALE GENOMIC DNA]</scope>
    <source>
        <strain evidence="2 3">4BY</strain>
    </source>
</reference>